<dbReference type="EMBL" id="MU128962">
    <property type="protein sequence ID" value="KAF9514291.1"/>
    <property type="molecule type" value="Genomic_DNA"/>
</dbReference>
<feature type="region of interest" description="Disordered" evidence="1">
    <location>
        <begin position="228"/>
        <end position="483"/>
    </location>
</feature>
<feature type="compositionally biased region" description="Basic and acidic residues" evidence="1">
    <location>
        <begin position="407"/>
        <end position="416"/>
    </location>
</feature>
<evidence type="ECO:0000313" key="2">
    <source>
        <dbReference type="EMBL" id="KAF9514291.1"/>
    </source>
</evidence>
<sequence length="495" mass="55439">MSAATSSLSSVVSQLMRASMGASVSPTVKDEDLDHYVAELILKEAKQAEERYKGKDGIRAYLPHTGLPDNNLPKANKRFLHSIIRNVDDHNTAVLRAQARAAEEVRLQRRRRREQTAEHEHLRHLRSDCVGSWAAGGGVVGSIPVKQRLIARRDPNESDLQLQVGIGSGMTGETLMIVMTMDAAQNEDTGLIGGMMVVRPRGASHAAPMATAIIVVMNLTVTLKLHLPRTPPQTLRKERNRSSSPRDLSPSSTASYKRPSRDNTTTIGENEADSGANSRSPGSPSLDEKEQFFRHSQRTRDTSSSHKLDDNHTPQSRSPSEDRHHSHRSSRRHSSRKEKLNQDASPPRNSDEREHSSHRRRSRRHHSPTESHRRGVSRSNDRHSPSRSRSPSEDRRRSHRPSRTHSSRSERHKGGTPEDEPHDTEGAIAPSSLSSKMDKYFDPKYDPSSIMSLPWIQIPSSRREREGVSPSGSKWTGTDTEPNLTEIVYKKRGKE</sequence>
<keyword evidence="3" id="KW-1185">Reference proteome</keyword>
<feature type="compositionally biased region" description="Basic and acidic residues" evidence="1">
    <location>
        <begin position="286"/>
        <end position="312"/>
    </location>
</feature>
<evidence type="ECO:0000256" key="1">
    <source>
        <dbReference type="SAM" id="MobiDB-lite"/>
    </source>
</evidence>
<evidence type="ECO:0000313" key="3">
    <source>
        <dbReference type="Proteomes" id="UP000886523"/>
    </source>
</evidence>
<gene>
    <name evidence="2" type="ORF">BS47DRAFT_1343234</name>
</gene>
<feature type="compositionally biased region" description="Low complexity" evidence="1">
    <location>
        <begin position="242"/>
        <end position="255"/>
    </location>
</feature>
<dbReference type="Proteomes" id="UP000886523">
    <property type="component" value="Unassembled WGS sequence"/>
</dbReference>
<dbReference type="AlphaFoldDB" id="A0A9P6B0V2"/>
<feature type="compositionally biased region" description="Basic residues" evidence="1">
    <location>
        <begin position="356"/>
        <end position="366"/>
    </location>
</feature>
<feature type="compositionally biased region" description="Basic and acidic residues" evidence="1">
    <location>
        <begin position="436"/>
        <end position="445"/>
    </location>
</feature>
<reference evidence="2" key="1">
    <citation type="journal article" date="2020" name="Nat. Commun.">
        <title>Large-scale genome sequencing of mycorrhizal fungi provides insights into the early evolution of symbiotic traits.</title>
        <authorList>
            <person name="Miyauchi S."/>
            <person name="Kiss E."/>
            <person name="Kuo A."/>
            <person name="Drula E."/>
            <person name="Kohler A."/>
            <person name="Sanchez-Garcia M."/>
            <person name="Morin E."/>
            <person name="Andreopoulos B."/>
            <person name="Barry K.W."/>
            <person name="Bonito G."/>
            <person name="Buee M."/>
            <person name="Carver A."/>
            <person name="Chen C."/>
            <person name="Cichocki N."/>
            <person name="Clum A."/>
            <person name="Culley D."/>
            <person name="Crous P.W."/>
            <person name="Fauchery L."/>
            <person name="Girlanda M."/>
            <person name="Hayes R.D."/>
            <person name="Keri Z."/>
            <person name="LaButti K."/>
            <person name="Lipzen A."/>
            <person name="Lombard V."/>
            <person name="Magnuson J."/>
            <person name="Maillard F."/>
            <person name="Murat C."/>
            <person name="Nolan M."/>
            <person name="Ohm R.A."/>
            <person name="Pangilinan J."/>
            <person name="Pereira M.F."/>
            <person name="Perotto S."/>
            <person name="Peter M."/>
            <person name="Pfister S."/>
            <person name="Riley R."/>
            <person name="Sitrit Y."/>
            <person name="Stielow J.B."/>
            <person name="Szollosi G."/>
            <person name="Zifcakova L."/>
            <person name="Stursova M."/>
            <person name="Spatafora J.W."/>
            <person name="Tedersoo L."/>
            <person name="Vaario L.M."/>
            <person name="Yamada A."/>
            <person name="Yan M."/>
            <person name="Wang P."/>
            <person name="Xu J."/>
            <person name="Bruns T."/>
            <person name="Baldrian P."/>
            <person name="Vilgalys R."/>
            <person name="Dunand C."/>
            <person name="Henrissat B."/>
            <person name="Grigoriev I.V."/>
            <person name="Hibbett D."/>
            <person name="Nagy L.G."/>
            <person name="Martin F.M."/>
        </authorList>
    </citation>
    <scope>NUCLEOTIDE SEQUENCE</scope>
    <source>
        <strain evidence="2">UP504</strain>
    </source>
</reference>
<name>A0A9P6B0V2_9AGAM</name>
<comment type="caution">
    <text evidence="2">The sequence shown here is derived from an EMBL/GenBank/DDBJ whole genome shotgun (WGS) entry which is preliminary data.</text>
</comment>
<proteinExistence type="predicted"/>
<feature type="compositionally biased region" description="Polar residues" evidence="1">
    <location>
        <begin position="470"/>
        <end position="483"/>
    </location>
</feature>
<feature type="compositionally biased region" description="Basic residues" evidence="1">
    <location>
        <begin position="325"/>
        <end position="336"/>
    </location>
</feature>
<protein>
    <submittedName>
        <fullName evidence="2">Uncharacterized protein</fullName>
    </submittedName>
</protein>
<dbReference type="PANTHER" id="PTHR40132:SF1">
    <property type="entry name" value="PRE-MRNA-SPLICING FACTOR 38B"/>
    <property type="match status" value="1"/>
</dbReference>
<accession>A0A9P6B0V2</accession>
<dbReference type="PANTHER" id="PTHR40132">
    <property type="entry name" value="PRE-MRNA-SPLICING FACTOR 38B"/>
    <property type="match status" value="1"/>
</dbReference>
<feature type="compositionally biased region" description="Basic and acidic residues" evidence="1">
    <location>
        <begin position="367"/>
        <end position="396"/>
    </location>
</feature>
<dbReference type="OrthoDB" id="2431475at2759"/>
<organism evidence="2 3">
    <name type="scientific">Hydnum rufescens UP504</name>
    <dbReference type="NCBI Taxonomy" id="1448309"/>
    <lineage>
        <taxon>Eukaryota</taxon>
        <taxon>Fungi</taxon>
        <taxon>Dikarya</taxon>
        <taxon>Basidiomycota</taxon>
        <taxon>Agaricomycotina</taxon>
        <taxon>Agaricomycetes</taxon>
        <taxon>Cantharellales</taxon>
        <taxon>Hydnaceae</taxon>
        <taxon>Hydnum</taxon>
    </lineage>
</organism>
<feature type="compositionally biased region" description="Basic residues" evidence="1">
    <location>
        <begin position="397"/>
        <end position="406"/>
    </location>
</feature>